<comment type="subcellular location">
    <subcellularLocation>
        <location evidence="1">Mitochondrion inner membrane</location>
        <topology evidence="1">Multi-pass membrane protein</topology>
        <orientation evidence="1">Matrix side</orientation>
    </subcellularLocation>
</comment>
<dbReference type="GeneID" id="107265610"/>
<dbReference type="PANTHER" id="PTHR21382:SF1">
    <property type="entry name" value="NADH DEHYDROGENASE [UBIQUINONE] 1 ALPHA SUBCOMPLEX SUBUNIT 11"/>
    <property type="match status" value="1"/>
</dbReference>
<evidence type="ECO:0000256" key="9">
    <source>
        <dbReference type="ARBA" id="ARBA00030608"/>
    </source>
</evidence>
<dbReference type="KEGG" id="ccin:107265610"/>
<dbReference type="RefSeq" id="XP_015590710.1">
    <property type="nucleotide sequence ID" value="XM_015735224.2"/>
</dbReference>
<keyword evidence="6 11" id="KW-1133">Transmembrane helix</keyword>
<evidence type="ECO:0000313" key="12">
    <source>
        <dbReference type="Proteomes" id="UP000694920"/>
    </source>
</evidence>
<evidence type="ECO:0000256" key="7">
    <source>
        <dbReference type="ARBA" id="ARBA00023128"/>
    </source>
</evidence>
<dbReference type="GO" id="GO:0006120">
    <property type="term" value="P:mitochondrial electron transport, NADH to ubiquinone"/>
    <property type="evidence" value="ECO:0007669"/>
    <property type="project" value="InterPro"/>
</dbReference>
<gene>
    <name evidence="13 14" type="primary">LOC107265610</name>
</gene>
<sequence length="165" mass="18372">MYKILQYKYTDTPDGKDGIKKMFYTCKYAAAFGGTLGLFDLVFHSQVTKFTSKLNVLAAYIVPAVGFTAAYTATIYMATNLRGKDDCWNYTFAALVTAGVVGIARKNMSDAGALLPILTLLSFAYKRGTQHGTNIFNPKIVREGRVYYRDLSQTTDYPKNYTKSS</sequence>
<feature type="transmembrane region" description="Helical" evidence="11">
    <location>
        <begin position="54"/>
        <end position="76"/>
    </location>
</feature>
<evidence type="ECO:0000256" key="10">
    <source>
        <dbReference type="ARBA" id="ARBA00031497"/>
    </source>
</evidence>
<evidence type="ECO:0000256" key="6">
    <source>
        <dbReference type="ARBA" id="ARBA00022989"/>
    </source>
</evidence>
<reference evidence="13 14" key="1">
    <citation type="submission" date="2025-04" db="UniProtKB">
        <authorList>
            <consortium name="RefSeq"/>
        </authorList>
    </citation>
    <scope>IDENTIFICATION</scope>
</reference>
<proteinExistence type="inferred from homology"/>
<dbReference type="GO" id="GO:0045271">
    <property type="term" value="C:respiratory chain complex I"/>
    <property type="evidence" value="ECO:0007669"/>
    <property type="project" value="InterPro"/>
</dbReference>
<keyword evidence="4 11" id="KW-0812">Transmembrane</keyword>
<evidence type="ECO:0000256" key="11">
    <source>
        <dbReference type="SAM" id="Phobius"/>
    </source>
</evidence>
<accession>A0AAJ7FGI4</accession>
<name>A0AAJ7FGI4_CEPCN</name>
<evidence type="ECO:0000256" key="3">
    <source>
        <dbReference type="ARBA" id="ARBA00018191"/>
    </source>
</evidence>
<dbReference type="RefSeq" id="XP_015590711.1">
    <property type="nucleotide sequence ID" value="XM_015735225.2"/>
</dbReference>
<dbReference type="InterPro" id="IPR039205">
    <property type="entry name" value="NDUFA11"/>
</dbReference>
<evidence type="ECO:0000256" key="5">
    <source>
        <dbReference type="ARBA" id="ARBA00022792"/>
    </source>
</evidence>
<dbReference type="AlphaFoldDB" id="A0AAJ7FGI4"/>
<evidence type="ECO:0000313" key="14">
    <source>
        <dbReference type="RefSeq" id="XP_015590711.1"/>
    </source>
</evidence>
<dbReference type="PANTHER" id="PTHR21382">
    <property type="entry name" value="NADH-UBIQUINONE OXIDOREDUCTASE SUBUNIT"/>
    <property type="match status" value="1"/>
</dbReference>
<evidence type="ECO:0000256" key="1">
    <source>
        <dbReference type="ARBA" id="ARBA00004292"/>
    </source>
</evidence>
<evidence type="ECO:0000256" key="8">
    <source>
        <dbReference type="ARBA" id="ARBA00023136"/>
    </source>
</evidence>
<evidence type="ECO:0000313" key="13">
    <source>
        <dbReference type="RefSeq" id="XP_015590710.1"/>
    </source>
</evidence>
<evidence type="ECO:0000256" key="2">
    <source>
        <dbReference type="ARBA" id="ARBA00008699"/>
    </source>
</evidence>
<feature type="transmembrane region" description="Helical" evidence="11">
    <location>
        <begin position="88"/>
        <end position="104"/>
    </location>
</feature>
<keyword evidence="5" id="KW-0999">Mitochondrion inner membrane</keyword>
<comment type="similarity">
    <text evidence="2">Belongs to the complex I NDUFA11 subunit family.</text>
</comment>
<keyword evidence="7" id="KW-0496">Mitochondrion</keyword>
<keyword evidence="8 11" id="KW-0472">Membrane</keyword>
<evidence type="ECO:0000256" key="4">
    <source>
        <dbReference type="ARBA" id="ARBA00022692"/>
    </source>
</evidence>
<dbReference type="GO" id="GO:0005743">
    <property type="term" value="C:mitochondrial inner membrane"/>
    <property type="evidence" value="ECO:0007669"/>
    <property type="project" value="UniProtKB-SubCell"/>
</dbReference>
<organism evidence="12 14">
    <name type="scientific">Cephus cinctus</name>
    <name type="common">Wheat stem sawfly</name>
    <dbReference type="NCBI Taxonomy" id="211228"/>
    <lineage>
        <taxon>Eukaryota</taxon>
        <taxon>Metazoa</taxon>
        <taxon>Ecdysozoa</taxon>
        <taxon>Arthropoda</taxon>
        <taxon>Hexapoda</taxon>
        <taxon>Insecta</taxon>
        <taxon>Pterygota</taxon>
        <taxon>Neoptera</taxon>
        <taxon>Endopterygota</taxon>
        <taxon>Hymenoptera</taxon>
        <taxon>Cephoidea</taxon>
        <taxon>Cephidae</taxon>
        <taxon>Cephus</taxon>
    </lineage>
</organism>
<keyword evidence="12" id="KW-1185">Reference proteome</keyword>
<protein>
    <recommendedName>
        <fullName evidence="3">NADH dehydrogenase [ubiquinone] 1 alpha subcomplex subunit 11</fullName>
    </recommendedName>
    <alternativeName>
        <fullName evidence="9">Complex I-B14.7</fullName>
    </alternativeName>
    <alternativeName>
        <fullName evidence="10">NADH-ubiquinone oxidoreductase subunit B14.7</fullName>
    </alternativeName>
</protein>
<dbReference type="Proteomes" id="UP000694920">
    <property type="component" value="Unplaced"/>
</dbReference>